<dbReference type="AlphaFoldDB" id="A0A1L3GQU6"/>
<dbReference type="InterPro" id="IPR009056">
    <property type="entry name" value="Cyt_c-like_dom"/>
</dbReference>
<protein>
    <recommendedName>
        <fullName evidence="6">Cytochrome c domain-containing protein</fullName>
    </recommendedName>
</protein>
<gene>
    <name evidence="7" type="ORF">A7E78_10940</name>
</gene>
<sequence length="406" mass="45426">MRIVNVWIGLLCLLIVLPQSAGALVAGERPGIQYSDQVLFLAKKIVEDGRVAWISLAYEDPRSSKTCRNFFDVLGGRELFADIPENSWLLVDFELRSLVVDSGFSGDADVTGVEVCHDYTACCRERDRRAAAKAVEPQTEVAEKPMPDKTTQGKPSTLDEVGERLLVGRRLVKAARCRGCHTLEGFGADHAPSLTWRRHKYEPNWLADYLAAPYRMRPAMNNLMMLAYTSPNAVPNLQPSELKAVADYLQQLAWMTSPAKDFRLEPWQDYNCFDCHARLFMEKPLSFEPTPISGSLPSKVAASASLRSCLACHAFGDQQPADKLPAPMALAPDLLLAVEKLHIDYLQAYLEDPGYVQPGSQMPRLNLTEAQLLELRQLFKELKESLAAGAIKPVHRYYRMEKETAK</sequence>
<evidence type="ECO:0000256" key="2">
    <source>
        <dbReference type="ARBA" id="ARBA00022723"/>
    </source>
</evidence>
<keyword evidence="1 4" id="KW-0349">Heme</keyword>
<dbReference type="SUPFAM" id="SSF46626">
    <property type="entry name" value="Cytochrome c"/>
    <property type="match status" value="2"/>
</dbReference>
<dbReference type="OrthoDB" id="9809720at2"/>
<evidence type="ECO:0000256" key="1">
    <source>
        <dbReference type="ARBA" id="ARBA00022617"/>
    </source>
</evidence>
<dbReference type="Gene3D" id="1.10.760.10">
    <property type="entry name" value="Cytochrome c-like domain"/>
    <property type="match status" value="2"/>
</dbReference>
<dbReference type="GO" id="GO:0009055">
    <property type="term" value="F:electron transfer activity"/>
    <property type="evidence" value="ECO:0007669"/>
    <property type="project" value="InterPro"/>
</dbReference>
<dbReference type="Proteomes" id="UP000182517">
    <property type="component" value="Chromosome"/>
</dbReference>
<dbReference type="RefSeq" id="WP_072284347.1">
    <property type="nucleotide sequence ID" value="NZ_CP015519.1"/>
</dbReference>
<name>A0A1L3GQU6_9BACT</name>
<feature type="domain" description="Cytochrome c" evidence="6">
    <location>
        <begin position="163"/>
        <end position="253"/>
    </location>
</feature>
<evidence type="ECO:0000256" key="3">
    <source>
        <dbReference type="ARBA" id="ARBA00023004"/>
    </source>
</evidence>
<reference evidence="7 8" key="1">
    <citation type="journal article" date="2017" name="Genome Announc.">
        <title>Complete Genome Sequences of Two Acetylene-Fermenting Pelobacter acetylenicus Strains.</title>
        <authorList>
            <person name="Sutton J.M."/>
            <person name="Baesman S.M."/>
            <person name="Fierst J.L."/>
            <person name="Poret-Peterson A.T."/>
            <person name="Oremland R.S."/>
            <person name="Dunlap D.S."/>
            <person name="Akob D.M."/>
        </authorList>
    </citation>
    <scope>NUCLEOTIDE SEQUENCE [LARGE SCALE GENOMIC DNA]</scope>
    <source>
        <strain evidence="7 8">SFB93</strain>
    </source>
</reference>
<dbReference type="Pfam" id="PF00034">
    <property type="entry name" value="Cytochrom_C"/>
    <property type="match status" value="1"/>
</dbReference>
<accession>A0A1L3GQU6</accession>
<keyword evidence="2 4" id="KW-0479">Metal-binding</keyword>
<dbReference type="EMBL" id="CP015519">
    <property type="protein sequence ID" value="APG28319.1"/>
    <property type="molecule type" value="Genomic_DNA"/>
</dbReference>
<evidence type="ECO:0000313" key="8">
    <source>
        <dbReference type="Proteomes" id="UP000182517"/>
    </source>
</evidence>
<dbReference type="PROSITE" id="PS51007">
    <property type="entry name" value="CYTC"/>
    <property type="match status" value="1"/>
</dbReference>
<dbReference type="InterPro" id="IPR036909">
    <property type="entry name" value="Cyt_c-like_dom_sf"/>
</dbReference>
<evidence type="ECO:0000256" key="4">
    <source>
        <dbReference type="PROSITE-ProRule" id="PRU00433"/>
    </source>
</evidence>
<evidence type="ECO:0000259" key="6">
    <source>
        <dbReference type="PROSITE" id="PS51007"/>
    </source>
</evidence>
<proteinExistence type="predicted"/>
<organism evidence="7 8">
    <name type="scientific">Syntrophotalea acetylenivorans</name>
    <dbReference type="NCBI Taxonomy" id="1842532"/>
    <lineage>
        <taxon>Bacteria</taxon>
        <taxon>Pseudomonadati</taxon>
        <taxon>Thermodesulfobacteriota</taxon>
        <taxon>Desulfuromonadia</taxon>
        <taxon>Desulfuromonadales</taxon>
        <taxon>Syntrophotaleaceae</taxon>
        <taxon>Syntrophotalea</taxon>
    </lineage>
</organism>
<dbReference type="STRING" id="1842532.A7E78_10940"/>
<evidence type="ECO:0000256" key="5">
    <source>
        <dbReference type="SAM" id="MobiDB-lite"/>
    </source>
</evidence>
<keyword evidence="8" id="KW-1185">Reference proteome</keyword>
<dbReference type="GO" id="GO:0020037">
    <property type="term" value="F:heme binding"/>
    <property type="evidence" value="ECO:0007669"/>
    <property type="project" value="InterPro"/>
</dbReference>
<dbReference type="GO" id="GO:0046872">
    <property type="term" value="F:metal ion binding"/>
    <property type="evidence" value="ECO:0007669"/>
    <property type="project" value="UniProtKB-KW"/>
</dbReference>
<evidence type="ECO:0000313" key="7">
    <source>
        <dbReference type="EMBL" id="APG28319.1"/>
    </source>
</evidence>
<feature type="region of interest" description="Disordered" evidence="5">
    <location>
        <begin position="133"/>
        <end position="156"/>
    </location>
</feature>
<keyword evidence="3 4" id="KW-0408">Iron</keyword>
<dbReference type="KEGG" id="pef:A7E78_10940"/>